<dbReference type="GeneID" id="83002877"/>
<protein>
    <submittedName>
        <fullName evidence="6">FadR family transcriptional regulator</fullName>
    </submittedName>
</protein>
<evidence type="ECO:0000256" key="4">
    <source>
        <dbReference type="SAM" id="Coils"/>
    </source>
</evidence>
<gene>
    <name evidence="6" type="ORF">DW099_17970</name>
</gene>
<dbReference type="SUPFAM" id="SSF46785">
    <property type="entry name" value="Winged helix' DNA-binding domain"/>
    <property type="match status" value="1"/>
</dbReference>
<dbReference type="InterPro" id="IPR036388">
    <property type="entry name" value="WH-like_DNA-bd_sf"/>
</dbReference>
<evidence type="ECO:0000256" key="3">
    <source>
        <dbReference type="ARBA" id="ARBA00023163"/>
    </source>
</evidence>
<dbReference type="SUPFAM" id="SSF48008">
    <property type="entry name" value="GntR ligand-binding domain-like"/>
    <property type="match status" value="1"/>
</dbReference>
<dbReference type="SMART" id="SM00895">
    <property type="entry name" value="FCD"/>
    <property type="match status" value="1"/>
</dbReference>
<dbReference type="OrthoDB" id="9799482at2"/>
<dbReference type="SMART" id="SM00345">
    <property type="entry name" value="HTH_GNTR"/>
    <property type="match status" value="1"/>
</dbReference>
<feature type="domain" description="HTH gntR-type" evidence="5">
    <location>
        <begin position="11"/>
        <end position="79"/>
    </location>
</feature>
<dbReference type="CDD" id="cd07377">
    <property type="entry name" value="WHTH_GntR"/>
    <property type="match status" value="1"/>
</dbReference>
<dbReference type="STRING" id="1776384.GCA_900086585_00464"/>
<dbReference type="InterPro" id="IPR008920">
    <property type="entry name" value="TF_FadR/GntR_C"/>
</dbReference>
<dbReference type="PRINTS" id="PR00035">
    <property type="entry name" value="HTHGNTR"/>
</dbReference>
<dbReference type="Gene3D" id="1.10.10.10">
    <property type="entry name" value="Winged helix-like DNA-binding domain superfamily/Winged helix DNA-binding domain"/>
    <property type="match status" value="1"/>
</dbReference>
<dbReference type="PANTHER" id="PTHR43537:SF5">
    <property type="entry name" value="UXU OPERON TRANSCRIPTIONAL REGULATOR"/>
    <property type="match status" value="1"/>
</dbReference>
<dbReference type="RefSeq" id="WP_067533302.1">
    <property type="nucleotide sequence ID" value="NZ_AP025567.1"/>
</dbReference>
<sequence length="233" mass="27190">MRNIGGRPSRTLLYEDVVNDLYTLIDESQLQPGDKLPPERELTEKLGISRNVLREAFHVLESRGIINSHQGKGRFLRVMPKAGDMTTKYESLSKNLERCSMIEAYEVRQVLEMKAVELIVRNASEDDINDLEKACRELEVIFEETRRTIGEFELHRLYAKKTKSLFMEQTMEIVLSSILDMMHSRFHDVLDIHNPKKEIDSHKKIISAIRERDAETAKQLMFQHIQDTMDMLQ</sequence>
<evidence type="ECO:0000313" key="7">
    <source>
        <dbReference type="Proteomes" id="UP000284841"/>
    </source>
</evidence>
<comment type="caution">
    <text evidence="6">The sequence shown here is derived from an EMBL/GenBank/DDBJ whole genome shotgun (WGS) entry which is preliminary data.</text>
</comment>
<keyword evidence="3" id="KW-0804">Transcription</keyword>
<keyword evidence="1" id="KW-0805">Transcription regulation</keyword>
<keyword evidence="7" id="KW-1185">Reference proteome</keyword>
<reference evidence="6 7" key="1">
    <citation type="submission" date="2018-08" db="EMBL/GenBank/DDBJ databases">
        <title>A genome reference for cultivated species of the human gut microbiota.</title>
        <authorList>
            <person name="Zou Y."/>
            <person name="Xue W."/>
            <person name="Luo G."/>
        </authorList>
    </citation>
    <scope>NUCLEOTIDE SEQUENCE [LARGE SCALE GENOMIC DNA]</scope>
    <source>
        <strain evidence="6 7">AM07-24</strain>
    </source>
</reference>
<dbReference type="GO" id="GO:0003677">
    <property type="term" value="F:DNA binding"/>
    <property type="evidence" value="ECO:0007669"/>
    <property type="project" value="UniProtKB-KW"/>
</dbReference>
<organism evidence="6 7">
    <name type="scientific">Emergencia timonensis</name>
    <dbReference type="NCBI Taxonomy" id="1776384"/>
    <lineage>
        <taxon>Bacteria</taxon>
        <taxon>Bacillati</taxon>
        <taxon>Bacillota</taxon>
        <taxon>Clostridia</taxon>
        <taxon>Peptostreptococcales</taxon>
        <taxon>Anaerovoracaceae</taxon>
        <taxon>Emergencia</taxon>
    </lineage>
</organism>
<accession>A0A415DV26</accession>
<evidence type="ECO:0000313" key="6">
    <source>
        <dbReference type="EMBL" id="RHJ84086.1"/>
    </source>
</evidence>
<dbReference type="AlphaFoldDB" id="A0A415DV26"/>
<name>A0A415DV26_9FIRM</name>
<evidence type="ECO:0000259" key="5">
    <source>
        <dbReference type="PROSITE" id="PS50949"/>
    </source>
</evidence>
<dbReference type="InterPro" id="IPR011711">
    <property type="entry name" value="GntR_C"/>
</dbReference>
<keyword evidence="4" id="KW-0175">Coiled coil</keyword>
<feature type="coiled-coil region" evidence="4">
    <location>
        <begin position="121"/>
        <end position="148"/>
    </location>
</feature>
<dbReference type="InterPro" id="IPR000524">
    <property type="entry name" value="Tscrpt_reg_HTH_GntR"/>
</dbReference>
<dbReference type="Proteomes" id="UP000284841">
    <property type="component" value="Unassembled WGS sequence"/>
</dbReference>
<dbReference type="InterPro" id="IPR036390">
    <property type="entry name" value="WH_DNA-bd_sf"/>
</dbReference>
<evidence type="ECO:0000256" key="2">
    <source>
        <dbReference type="ARBA" id="ARBA00023125"/>
    </source>
</evidence>
<dbReference type="PANTHER" id="PTHR43537">
    <property type="entry name" value="TRANSCRIPTIONAL REGULATOR, GNTR FAMILY"/>
    <property type="match status" value="1"/>
</dbReference>
<keyword evidence="2" id="KW-0238">DNA-binding</keyword>
<dbReference type="GO" id="GO:0003700">
    <property type="term" value="F:DNA-binding transcription factor activity"/>
    <property type="evidence" value="ECO:0007669"/>
    <property type="project" value="InterPro"/>
</dbReference>
<dbReference type="Gene3D" id="1.20.120.530">
    <property type="entry name" value="GntR ligand-binding domain-like"/>
    <property type="match status" value="1"/>
</dbReference>
<dbReference type="Pfam" id="PF07729">
    <property type="entry name" value="FCD"/>
    <property type="match status" value="1"/>
</dbReference>
<dbReference type="EMBL" id="QRMS01000007">
    <property type="protein sequence ID" value="RHJ84086.1"/>
    <property type="molecule type" value="Genomic_DNA"/>
</dbReference>
<dbReference type="Pfam" id="PF00392">
    <property type="entry name" value="GntR"/>
    <property type="match status" value="1"/>
</dbReference>
<proteinExistence type="predicted"/>
<dbReference type="PROSITE" id="PS50949">
    <property type="entry name" value="HTH_GNTR"/>
    <property type="match status" value="1"/>
</dbReference>
<evidence type="ECO:0000256" key="1">
    <source>
        <dbReference type="ARBA" id="ARBA00023015"/>
    </source>
</evidence>